<comment type="caution">
    <text evidence="2">The sequence shown here is derived from an EMBL/GenBank/DDBJ whole genome shotgun (WGS) entry which is preliminary data.</text>
</comment>
<organism evidence="2 3">
    <name type="scientific">Paenibacillus allorhizosphaerae</name>
    <dbReference type="NCBI Taxonomy" id="2849866"/>
    <lineage>
        <taxon>Bacteria</taxon>
        <taxon>Bacillati</taxon>
        <taxon>Bacillota</taxon>
        <taxon>Bacilli</taxon>
        <taxon>Bacillales</taxon>
        <taxon>Paenibacillaceae</taxon>
        <taxon>Paenibacillus</taxon>
    </lineage>
</organism>
<dbReference type="EMBL" id="CAJVCE010000002">
    <property type="protein sequence ID" value="CAG7625157.1"/>
    <property type="molecule type" value="Genomic_DNA"/>
</dbReference>
<sequence length="300" mass="35306">MSNLHRILWIDGQIRSLRYPNVKAIAERFEISIRQASRDLSYLRDTLGAPLQYSHKHQGYRYDQPTYALPSVFLTEEQKQSLVYLSMQYKQSGEKHEAHIAEILSRLALDEQRSSSVQAVLPYPRKIRFTAEAAQLYKKLHEAAERYNKVRISDKEPDMLPLLLSPYKLFAYKGTDYVLGYVEPHHEIRLFPLEQLQDAVVTDQTFEYKPLLSGTWFVQSLLRATKTAVVRFYIPEYAAKLHLPWMPLDHNTFRIEFDDVHYFFSRLLSCPSDFQILSPQWCVNRFKAHLVKILRNHTKV</sequence>
<keyword evidence="3" id="KW-1185">Reference proteome</keyword>
<dbReference type="PANTHER" id="PTHR34580:SF9">
    <property type="entry name" value="SLL5097 PROTEIN"/>
    <property type="match status" value="1"/>
</dbReference>
<dbReference type="PANTHER" id="PTHR34580">
    <property type="match status" value="1"/>
</dbReference>
<feature type="domain" description="WYL" evidence="1">
    <location>
        <begin position="138"/>
        <end position="200"/>
    </location>
</feature>
<reference evidence="2 3" key="1">
    <citation type="submission" date="2021-06" db="EMBL/GenBank/DDBJ databases">
        <authorList>
            <person name="Criscuolo A."/>
        </authorList>
    </citation>
    <scope>NUCLEOTIDE SEQUENCE [LARGE SCALE GENOMIC DNA]</scope>
    <source>
        <strain evidence="3">CIP 111802</strain>
    </source>
</reference>
<dbReference type="PROSITE" id="PS52050">
    <property type="entry name" value="WYL"/>
    <property type="match status" value="1"/>
</dbReference>
<gene>
    <name evidence="2" type="ORF">PAECIP111802_01139</name>
</gene>
<evidence type="ECO:0000259" key="1">
    <source>
        <dbReference type="Pfam" id="PF13280"/>
    </source>
</evidence>
<evidence type="ECO:0000313" key="2">
    <source>
        <dbReference type="EMBL" id="CAG7625157.1"/>
    </source>
</evidence>
<dbReference type="InterPro" id="IPR051534">
    <property type="entry name" value="CBASS_pafABC_assoc_protein"/>
</dbReference>
<proteinExistence type="predicted"/>
<dbReference type="Pfam" id="PF13280">
    <property type="entry name" value="WYL"/>
    <property type="match status" value="1"/>
</dbReference>
<name>A0ABN7TFU6_9BACL</name>
<dbReference type="Proteomes" id="UP000730618">
    <property type="component" value="Unassembled WGS sequence"/>
</dbReference>
<dbReference type="InterPro" id="IPR026881">
    <property type="entry name" value="WYL_dom"/>
</dbReference>
<accession>A0ABN7TFU6</accession>
<protein>
    <recommendedName>
        <fullName evidence="1">WYL domain-containing protein</fullName>
    </recommendedName>
</protein>
<evidence type="ECO:0000313" key="3">
    <source>
        <dbReference type="Proteomes" id="UP000730618"/>
    </source>
</evidence>
<dbReference type="RefSeq" id="WP_218097464.1">
    <property type="nucleotide sequence ID" value="NZ_CAJVCE010000002.1"/>
</dbReference>